<dbReference type="EMBL" id="KN881123">
    <property type="protein sequence ID" value="KIY60970.1"/>
    <property type="molecule type" value="Genomic_DNA"/>
</dbReference>
<evidence type="ECO:0000313" key="1">
    <source>
        <dbReference type="EMBL" id="KIY60970.1"/>
    </source>
</evidence>
<dbReference type="AlphaFoldDB" id="A0A0D7ASH3"/>
<reference evidence="1 2" key="1">
    <citation type="journal article" date="2015" name="Fungal Genet. Biol.">
        <title>Evolution of novel wood decay mechanisms in Agaricales revealed by the genome sequences of Fistulina hepatica and Cylindrobasidium torrendii.</title>
        <authorList>
            <person name="Floudas D."/>
            <person name="Held B.W."/>
            <person name="Riley R."/>
            <person name="Nagy L.G."/>
            <person name="Koehler G."/>
            <person name="Ransdell A.S."/>
            <person name="Younus H."/>
            <person name="Chow J."/>
            <person name="Chiniquy J."/>
            <person name="Lipzen A."/>
            <person name="Tritt A."/>
            <person name="Sun H."/>
            <person name="Haridas S."/>
            <person name="LaButti K."/>
            <person name="Ohm R.A."/>
            <person name="Kues U."/>
            <person name="Blanchette R.A."/>
            <person name="Grigoriev I.V."/>
            <person name="Minto R.E."/>
            <person name="Hibbett D.S."/>
        </authorList>
    </citation>
    <scope>NUCLEOTIDE SEQUENCE [LARGE SCALE GENOMIC DNA]</scope>
    <source>
        <strain evidence="1 2">FP15055 ss-10</strain>
    </source>
</reference>
<dbReference type="Proteomes" id="UP000054007">
    <property type="component" value="Unassembled WGS sequence"/>
</dbReference>
<keyword evidence="2" id="KW-1185">Reference proteome</keyword>
<proteinExistence type="predicted"/>
<organism evidence="1 2">
    <name type="scientific">Cylindrobasidium torrendii FP15055 ss-10</name>
    <dbReference type="NCBI Taxonomy" id="1314674"/>
    <lineage>
        <taxon>Eukaryota</taxon>
        <taxon>Fungi</taxon>
        <taxon>Dikarya</taxon>
        <taxon>Basidiomycota</taxon>
        <taxon>Agaricomycotina</taxon>
        <taxon>Agaricomycetes</taxon>
        <taxon>Agaricomycetidae</taxon>
        <taxon>Agaricales</taxon>
        <taxon>Marasmiineae</taxon>
        <taxon>Physalacriaceae</taxon>
        <taxon>Cylindrobasidium</taxon>
    </lineage>
</organism>
<protein>
    <submittedName>
        <fullName evidence="1">Uncharacterized protein</fullName>
    </submittedName>
</protein>
<evidence type="ECO:0000313" key="2">
    <source>
        <dbReference type="Proteomes" id="UP000054007"/>
    </source>
</evidence>
<accession>A0A0D7ASH3</accession>
<sequence length="231" mass="26736">MPKPSEKNKRGMTNWRQAESALQEAVAHFSHIEDVQMNHLEEGEPQWRGRWVLDNLSPEMRTEIAWECCEANFRFEVLRLDSYRYCLVDTLDFSSREPGKDEDRESELDASSWDERRNKIFGIFPHWKSKCVPELSDCDGGFASADSKVRARAYLALWELMQTWTRGRVAPLVDSLSAVEDLKVHLHDARESDSDLDDSFVAVAGEHIAFEYITNFIDIFKRPPVLPRSLV</sequence>
<gene>
    <name evidence="1" type="ORF">CYLTODRAFT_427722</name>
</gene>
<name>A0A0D7ASH3_9AGAR</name>